<accession>A0ABR2K8C9</accession>
<evidence type="ECO:0000313" key="3">
    <source>
        <dbReference type="Proteomes" id="UP001470230"/>
    </source>
</evidence>
<protein>
    <submittedName>
        <fullName evidence="2">Uncharacterized protein</fullName>
    </submittedName>
</protein>
<proteinExistence type="predicted"/>
<keyword evidence="3" id="KW-1185">Reference proteome</keyword>
<dbReference type="Proteomes" id="UP001470230">
    <property type="component" value="Unassembled WGS sequence"/>
</dbReference>
<sequence>MIDIGKIQTNSAAKDTKEAKDLSNQANVSNNMIVNSDQMFDCPPGYERFSKSSFQSDFSFPPGFGKTSFAESLPANFAKFPKPRDFNYNVNNSNNNNDIANDNNEQLPNENFQKFQSDSTFSVNSTSVQEQPQQLSGLNQEASIVQIPSFATVVYGTESYEPFQPHPKPDSSKYEKLVLCANLSSIQSLKQEKEQIESMISDEYLLCKNKISNFINEFDQRNRSIENTFQDLSQKIGDCTDSHLNKKKFNLHIDEVVDTRNEVEIEKFLRENSSKDNSLYTNNDNNESNINAIPKQETILDLLSIFCRIYKRDKELTLLWTKKILSYINTITDSTKLKPILLEIKRVMCSEAENSDESKDILTVIDSKL</sequence>
<organism evidence="2 3">
    <name type="scientific">Tritrichomonas musculus</name>
    <dbReference type="NCBI Taxonomy" id="1915356"/>
    <lineage>
        <taxon>Eukaryota</taxon>
        <taxon>Metamonada</taxon>
        <taxon>Parabasalia</taxon>
        <taxon>Tritrichomonadida</taxon>
        <taxon>Tritrichomonadidae</taxon>
        <taxon>Tritrichomonas</taxon>
    </lineage>
</organism>
<gene>
    <name evidence="2" type="ORF">M9Y10_038421</name>
</gene>
<evidence type="ECO:0000313" key="2">
    <source>
        <dbReference type="EMBL" id="KAK8887381.1"/>
    </source>
</evidence>
<name>A0ABR2K8C9_9EUKA</name>
<reference evidence="2 3" key="1">
    <citation type="submission" date="2024-04" db="EMBL/GenBank/DDBJ databases">
        <title>Tritrichomonas musculus Genome.</title>
        <authorList>
            <person name="Alves-Ferreira E."/>
            <person name="Grigg M."/>
            <person name="Lorenzi H."/>
            <person name="Galac M."/>
        </authorList>
    </citation>
    <scope>NUCLEOTIDE SEQUENCE [LARGE SCALE GENOMIC DNA]</scope>
    <source>
        <strain evidence="2 3">EAF2021</strain>
    </source>
</reference>
<comment type="caution">
    <text evidence="2">The sequence shown here is derived from an EMBL/GenBank/DDBJ whole genome shotgun (WGS) entry which is preliminary data.</text>
</comment>
<feature type="region of interest" description="Disordered" evidence="1">
    <location>
        <begin position="1"/>
        <end position="24"/>
    </location>
</feature>
<evidence type="ECO:0000256" key="1">
    <source>
        <dbReference type="SAM" id="MobiDB-lite"/>
    </source>
</evidence>
<dbReference type="EMBL" id="JAPFFF010000006">
    <property type="protein sequence ID" value="KAK8887381.1"/>
    <property type="molecule type" value="Genomic_DNA"/>
</dbReference>